<feature type="domain" description="DUF6818" evidence="1">
    <location>
        <begin position="27"/>
        <end position="86"/>
    </location>
</feature>
<evidence type="ECO:0000313" key="3">
    <source>
        <dbReference type="Proteomes" id="UP000251314"/>
    </source>
</evidence>
<organism evidence="2 3">
    <name type="scientific">Phytophthora cactorum</name>
    <dbReference type="NCBI Taxonomy" id="29920"/>
    <lineage>
        <taxon>Eukaryota</taxon>
        <taxon>Sar</taxon>
        <taxon>Stramenopiles</taxon>
        <taxon>Oomycota</taxon>
        <taxon>Peronosporomycetes</taxon>
        <taxon>Peronosporales</taxon>
        <taxon>Peronosporaceae</taxon>
        <taxon>Phytophthora</taxon>
    </lineage>
</organism>
<comment type="caution">
    <text evidence="2">The sequence shown here is derived from an EMBL/GenBank/DDBJ whole genome shotgun (WGS) entry which is preliminary data.</text>
</comment>
<dbReference type="VEuPathDB" id="FungiDB:PC110_g3894"/>
<gene>
    <name evidence="2" type="ORF">PC110_g3894</name>
</gene>
<dbReference type="Proteomes" id="UP000251314">
    <property type="component" value="Unassembled WGS sequence"/>
</dbReference>
<dbReference type="EMBL" id="MJFZ01000057">
    <property type="protein sequence ID" value="RAW39904.1"/>
    <property type="molecule type" value="Genomic_DNA"/>
</dbReference>
<keyword evidence="3" id="KW-1185">Reference proteome</keyword>
<accession>A0A329SSL9</accession>
<evidence type="ECO:0000259" key="1">
    <source>
        <dbReference type="Pfam" id="PF20681"/>
    </source>
</evidence>
<dbReference type="PANTHER" id="PTHR34409">
    <property type="entry name" value="SET DOMAIN-CONTAINING PROTEIN"/>
    <property type="match status" value="1"/>
</dbReference>
<name>A0A329SSL9_9STRA</name>
<evidence type="ECO:0000313" key="2">
    <source>
        <dbReference type="EMBL" id="RAW39904.1"/>
    </source>
</evidence>
<dbReference type="OrthoDB" id="121803at2759"/>
<sequence>MAKLTGSTNYKLQEVRRLLVLVCKYPPLGKNEWERFASANNTNRGRGVAEHDYESLCRKFKMLYSTRNPTGVADMPLYIKEAKLLKTSSGR</sequence>
<dbReference type="AlphaFoldDB" id="A0A329SSL9"/>
<dbReference type="PANTHER" id="PTHR34409:SF1">
    <property type="entry name" value="MYB-LIKE DOMAIN-CONTAINING PROTEIN"/>
    <property type="match status" value="1"/>
</dbReference>
<dbReference type="InterPro" id="IPR049203">
    <property type="entry name" value="DUF6818"/>
</dbReference>
<proteinExistence type="predicted"/>
<reference evidence="2 3" key="1">
    <citation type="submission" date="2018-01" db="EMBL/GenBank/DDBJ databases">
        <title>Draft genome of the strawberry crown rot pathogen Phytophthora cactorum.</title>
        <authorList>
            <person name="Armitage A.D."/>
            <person name="Lysoe E."/>
            <person name="Nellist C.F."/>
            <person name="Harrison R.J."/>
            <person name="Brurberg M.B."/>
        </authorList>
    </citation>
    <scope>NUCLEOTIDE SEQUENCE [LARGE SCALE GENOMIC DNA]</scope>
    <source>
        <strain evidence="2 3">10300</strain>
    </source>
</reference>
<protein>
    <recommendedName>
        <fullName evidence="1">DUF6818 domain-containing protein</fullName>
    </recommendedName>
</protein>
<dbReference type="Pfam" id="PF20681">
    <property type="entry name" value="DUF6818"/>
    <property type="match status" value="1"/>
</dbReference>